<name>K0T9U9_THAOC</name>
<dbReference type="Proteomes" id="UP000266841">
    <property type="component" value="Unassembled WGS sequence"/>
</dbReference>
<organism evidence="2 3">
    <name type="scientific">Thalassiosira oceanica</name>
    <name type="common">Marine diatom</name>
    <dbReference type="NCBI Taxonomy" id="159749"/>
    <lineage>
        <taxon>Eukaryota</taxon>
        <taxon>Sar</taxon>
        <taxon>Stramenopiles</taxon>
        <taxon>Ochrophyta</taxon>
        <taxon>Bacillariophyta</taxon>
        <taxon>Coscinodiscophyceae</taxon>
        <taxon>Thalassiosirophycidae</taxon>
        <taxon>Thalassiosirales</taxon>
        <taxon>Thalassiosiraceae</taxon>
        <taxon>Thalassiosira</taxon>
    </lineage>
</organism>
<evidence type="ECO:0000313" key="2">
    <source>
        <dbReference type="EMBL" id="EJK67297.1"/>
    </source>
</evidence>
<reference evidence="2 3" key="1">
    <citation type="journal article" date="2012" name="Genome Biol.">
        <title>Genome and low-iron response of an oceanic diatom adapted to chronic iron limitation.</title>
        <authorList>
            <person name="Lommer M."/>
            <person name="Specht M."/>
            <person name="Roy A.S."/>
            <person name="Kraemer L."/>
            <person name="Andreson R."/>
            <person name="Gutowska M.A."/>
            <person name="Wolf J."/>
            <person name="Bergner S.V."/>
            <person name="Schilhabel M.B."/>
            <person name="Klostermeier U.C."/>
            <person name="Beiko R.G."/>
            <person name="Rosenstiel P."/>
            <person name="Hippler M."/>
            <person name="Laroche J."/>
        </authorList>
    </citation>
    <scope>NUCLEOTIDE SEQUENCE [LARGE SCALE GENOMIC DNA]</scope>
    <source>
        <strain evidence="2 3">CCMP1005</strain>
    </source>
</reference>
<dbReference type="EMBL" id="AGNL01013386">
    <property type="protein sequence ID" value="EJK67297.1"/>
    <property type="molecule type" value="Genomic_DNA"/>
</dbReference>
<evidence type="ECO:0000256" key="1">
    <source>
        <dbReference type="SAM" id="MobiDB-lite"/>
    </source>
</evidence>
<feature type="non-terminal residue" evidence="2">
    <location>
        <position position="196"/>
    </location>
</feature>
<accession>K0T9U9</accession>
<dbReference type="AlphaFoldDB" id="K0T9U9"/>
<comment type="caution">
    <text evidence="2">The sequence shown here is derived from an EMBL/GenBank/DDBJ whole genome shotgun (WGS) entry which is preliminary data.</text>
</comment>
<evidence type="ECO:0000313" key="3">
    <source>
        <dbReference type="Proteomes" id="UP000266841"/>
    </source>
</evidence>
<proteinExistence type="predicted"/>
<gene>
    <name evidence="2" type="ORF">THAOC_11694</name>
</gene>
<protein>
    <submittedName>
        <fullName evidence="2">Uncharacterized protein</fullName>
    </submittedName>
</protein>
<keyword evidence="3" id="KW-1185">Reference proteome</keyword>
<feature type="region of interest" description="Disordered" evidence="1">
    <location>
        <begin position="1"/>
        <end position="58"/>
    </location>
</feature>
<sequence>MTAMKRPIRSCGGGSDPGPLSSPPGPEAASARVSFEVGKARLSGGRRRPPVARHEGRGNADTIPWRRLQSGPVIIPNETKRCLGEACFVRMVGSGREPPTQKKKGPLAKIVDTDLPAAAELLTSLSDMDGILWPTMGHGSEIEGLIARIIAQLAQSDHDFSWMRETLQDERDRITESLRPLNKTFNGLHLGSPEYK</sequence>